<dbReference type="GO" id="GO:0046872">
    <property type="term" value="F:metal ion binding"/>
    <property type="evidence" value="ECO:0007669"/>
    <property type="project" value="UniProtKB-KW"/>
</dbReference>
<evidence type="ECO:0000256" key="5">
    <source>
        <dbReference type="ARBA" id="ARBA00022679"/>
    </source>
</evidence>
<dbReference type="GO" id="GO:0034587">
    <property type="term" value="P:piRNA processing"/>
    <property type="evidence" value="ECO:0007669"/>
    <property type="project" value="TreeGrafter"/>
</dbReference>
<dbReference type="GO" id="GO:0005737">
    <property type="term" value="C:cytoplasm"/>
    <property type="evidence" value="ECO:0007669"/>
    <property type="project" value="TreeGrafter"/>
</dbReference>
<evidence type="ECO:0000256" key="9">
    <source>
        <dbReference type="ARBA" id="ARBA00022884"/>
    </source>
</evidence>
<accession>A0AAW1U734</accession>
<evidence type="ECO:0000256" key="10">
    <source>
        <dbReference type="ARBA" id="ARBA00023158"/>
    </source>
</evidence>
<reference evidence="14 15" key="1">
    <citation type="submission" date="2023-03" db="EMBL/GenBank/DDBJ databases">
        <title>Genome insight into feeding habits of ladybird beetles.</title>
        <authorList>
            <person name="Li H.-S."/>
            <person name="Huang Y.-H."/>
            <person name="Pang H."/>
        </authorList>
    </citation>
    <scope>NUCLEOTIDE SEQUENCE [LARGE SCALE GENOMIC DNA]</scope>
    <source>
        <strain evidence="14">SYSU_2023b</strain>
        <tissue evidence="14">Whole body</tissue>
    </source>
</reference>
<dbReference type="SUPFAM" id="SSF53335">
    <property type="entry name" value="S-adenosyl-L-methionine-dependent methyltransferases"/>
    <property type="match status" value="1"/>
</dbReference>
<dbReference type="GO" id="GO:0005634">
    <property type="term" value="C:nucleus"/>
    <property type="evidence" value="ECO:0007669"/>
    <property type="project" value="TreeGrafter"/>
</dbReference>
<evidence type="ECO:0000256" key="11">
    <source>
        <dbReference type="ARBA" id="ARBA00035025"/>
    </source>
</evidence>
<evidence type="ECO:0000256" key="13">
    <source>
        <dbReference type="SAM" id="SignalP"/>
    </source>
</evidence>
<dbReference type="GO" id="GO:0001510">
    <property type="term" value="P:RNA methylation"/>
    <property type="evidence" value="ECO:0007669"/>
    <property type="project" value="InterPro"/>
</dbReference>
<keyword evidence="15" id="KW-1185">Reference proteome</keyword>
<keyword evidence="5" id="KW-0808">Transferase</keyword>
<keyword evidence="13" id="KW-0732">Signal</keyword>
<keyword evidence="4" id="KW-0489">Methyltransferase</keyword>
<comment type="cofactor">
    <cofactor evidence="1">
        <name>Mg(2+)</name>
        <dbReference type="ChEBI" id="CHEBI:18420"/>
    </cofactor>
</comment>
<dbReference type="PANTHER" id="PTHR21404">
    <property type="entry name" value="HEN1"/>
    <property type="match status" value="1"/>
</dbReference>
<comment type="caution">
    <text evidence="14">The sequence shown here is derived from an EMBL/GenBank/DDBJ whole genome shotgun (WGS) entry which is preliminary data.</text>
</comment>
<dbReference type="PANTHER" id="PTHR21404:SF3">
    <property type="entry name" value="SMALL RNA 2'-O-METHYLTRANSFERASE"/>
    <property type="match status" value="1"/>
</dbReference>
<dbReference type="EMBL" id="JARQZJ010000061">
    <property type="protein sequence ID" value="KAK9878824.1"/>
    <property type="molecule type" value="Genomic_DNA"/>
</dbReference>
<keyword evidence="9" id="KW-0694">RNA-binding</keyword>
<feature type="chain" id="PRO_5043799966" description="Small RNA 2'-O-methyltransferase" evidence="13">
    <location>
        <begin position="18"/>
        <end position="593"/>
    </location>
</feature>
<evidence type="ECO:0000256" key="1">
    <source>
        <dbReference type="ARBA" id="ARBA00001946"/>
    </source>
</evidence>
<dbReference type="InterPro" id="IPR026610">
    <property type="entry name" value="Hen1"/>
</dbReference>
<proteinExistence type="inferred from homology"/>
<evidence type="ECO:0000313" key="15">
    <source>
        <dbReference type="Proteomes" id="UP001431783"/>
    </source>
</evidence>
<dbReference type="Gene3D" id="3.40.50.150">
    <property type="entry name" value="Vaccinia Virus protein VP39"/>
    <property type="match status" value="1"/>
</dbReference>
<dbReference type="InterPro" id="IPR029063">
    <property type="entry name" value="SAM-dependent_MTases_sf"/>
</dbReference>
<comment type="similarity">
    <text evidence="2">Belongs to the methyltransferase superfamily. HEN1 family.</text>
</comment>
<dbReference type="GO" id="GO:0090486">
    <property type="term" value="F:small RNA 2'-O-methyltransferase activity"/>
    <property type="evidence" value="ECO:0007669"/>
    <property type="project" value="UniProtKB-EC"/>
</dbReference>
<dbReference type="AlphaFoldDB" id="A0AAW1U734"/>
<comment type="catalytic activity">
    <reaction evidence="12">
        <text>small RNA 3'-end nucleotide + S-adenosyl-L-methionine = small RNA 3'-end 2'-O-methylnucleotide + S-adenosyl-L-homocysteine + H(+)</text>
        <dbReference type="Rhea" id="RHEA:37887"/>
        <dbReference type="Rhea" id="RHEA-COMP:10415"/>
        <dbReference type="Rhea" id="RHEA-COMP:10416"/>
        <dbReference type="ChEBI" id="CHEBI:15378"/>
        <dbReference type="ChEBI" id="CHEBI:57856"/>
        <dbReference type="ChEBI" id="CHEBI:59789"/>
        <dbReference type="ChEBI" id="CHEBI:74896"/>
        <dbReference type="ChEBI" id="CHEBI:74898"/>
        <dbReference type="EC" id="2.1.1.386"/>
    </reaction>
</comment>
<dbReference type="Proteomes" id="UP001431783">
    <property type="component" value="Unassembled WGS sequence"/>
</dbReference>
<sequence length="593" mass="68120">MILIFHGLSFLVRYLLGERKRRKAIKEYEKIQQIINEIDFAKSCAYINAEQNLAFDPPVYRQRYGIIHDILLNAKWRKDLKKVVEFGCAEFGLLIFLKSLLGITEINFVDIDEELLQENLYRVRPFTLEYLKRRSEPLTVNVWAGSITDPDKRILDCDVVIGIEIIEHLYPDVLEAVPYTIFNCIQPKLAIFTTPNADFNVLFPKFKGFRHYDHKFEWTREQFESWATNITDRFPQYFANFHGIGQGPEGTESLGCCSQMVVFIRKDVVNPSYVLPIVRCFCRGDMESNDKSQDSSKISNYCPSCCPPMISYGICTYFSYAKHFEALKTVSANTTDRGNLIFYKLLKTEEYPYTKDDRTSEQKIMDEIRCKITNLGYCYGNFFKEEKLRSEIPLNKLTCILDGQFVTIEEVQDILSRHGYKLEECFINEEDDEKRLCVIYEPEMENLSSTSPNGGVFPEWLLQMLRTNFPLEGEVTHDGPDFYCQGDGLGVHPSIIAVDIDDNEDASSESSSGTNGSAALVEVDNENTSHDTISLPDDNRLAVAEQYNSPQNAIPLHRAISTVENYPLSIHNEESEEYFDTTEDINPVPKTLI</sequence>
<dbReference type="GO" id="GO:0030422">
    <property type="term" value="P:siRNA processing"/>
    <property type="evidence" value="ECO:0007669"/>
    <property type="project" value="TreeGrafter"/>
</dbReference>
<evidence type="ECO:0000313" key="14">
    <source>
        <dbReference type="EMBL" id="KAK9878824.1"/>
    </source>
</evidence>
<evidence type="ECO:0000256" key="12">
    <source>
        <dbReference type="ARBA" id="ARBA00048418"/>
    </source>
</evidence>
<keyword evidence="7" id="KW-0479">Metal-binding</keyword>
<evidence type="ECO:0000256" key="6">
    <source>
        <dbReference type="ARBA" id="ARBA00022691"/>
    </source>
</evidence>
<evidence type="ECO:0000256" key="3">
    <source>
        <dbReference type="ARBA" id="ARBA00021330"/>
    </source>
</evidence>
<evidence type="ECO:0000256" key="7">
    <source>
        <dbReference type="ARBA" id="ARBA00022723"/>
    </source>
</evidence>
<keyword evidence="8" id="KW-0460">Magnesium</keyword>
<dbReference type="EC" id="2.1.1.386" evidence="11"/>
<evidence type="ECO:0000256" key="4">
    <source>
        <dbReference type="ARBA" id="ARBA00022603"/>
    </source>
</evidence>
<organism evidence="14 15">
    <name type="scientific">Henosepilachna vigintioctopunctata</name>
    <dbReference type="NCBI Taxonomy" id="420089"/>
    <lineage>
        <taxon>Eukaryota</taxon>
        <taxon>Metazoa</taxon>
        <taxon>Ecdysozoa</taxon>
        <taxon>Arthropoda</taxon>
        <taxon>Hexapoda</taxon>
        <taxon>Insecta</taxon>
        <taxon>Pterygota</taxon>
        <taxon>Neoptera</taxon>
        <taxon>Endopterygota</taxon>
        <taxon>Coleoptera</taxon>
        <taxon>Polyphaga</taxon>
        <taxon>Cucujiformia</taxon>
        <taxon>Coccinelloidea</taxon>
        <taxon>Coccinellidae</taxon>
        <taxon>Epilachninae</taxon>
        <taxon>Epilachnini</taxon>
        <taxon>Henosepilachna</taxon>
    </lineage>
</organism>
<keyword evidence="6" id="KW-0949">S-adenosyl-L-methionine</keyword>
<dbReference type="GO" id="GO:0003723">
    <property type="term" value="F:RNA binding"/>
    <property type="evidence" value="ECO:0007669"/>
    <property type="project" value="UniProtKB-KW"/>
</dbReference>
<protein>
    <recommendedName>
        <fullName evidence="3">Small RNA 2'-O-methyltransferase</fullName>
        <ecNumber evidence="11">2.1.1.386</ecNumber>
    </recommendedName>
</protein>
<keyword evidence="10" id="KW-0943">RNA-mediated gene silencing</keyword>
<name>A0AAW1U734_9CUCU</name>
<evidence type="ECO:0000256" key="2">
    <source>
        <dbReference type="ARBA" id="ARBA00009026"/>
    </source>
</evidence>
<evidence type="ECO:0000256" key="8">
    <source>
        <dbReference type="ARBA" id="ARBA00022842"/>
    </source>
</evidence>
<gene>
    <name evidence="14" type="ORF">WA026_003660</name>
</gene>
<feature type="signal peptide" evidence="13">
    <location>
        <begin position="1"/>
        <end position="17"/>
    </location>
</feature>